<comment type="caution">
    <text evidence="1">The sequence shown here is derived from an EMBL/GenBank/DDBJ whole genome shotgun (WGS) entry which is preliminary data.</text>
</comment>
<proteinExistence type="predicted"/>
<dbReference type="AlphaFoldDB" id="A0A1D1UDP3"/>
<accession>A0A1D1UDP3</accession>
<dbReference type="Gene3D" id="3.20.20.120">
    <property type="entry name" value="Enolase-like C-terminal domain"/>
    <property type="match status" value="1"/>
</dbReference>
<dbReference type="InterPro" id="IPR036849">
    <property type="entry name" value="Enolase-like_C_sf"/>
</dbReference>
<gene>
    <name evidence="1" type="primary">RvY_00700-1</name>
    <name evidence="1" type="synonym">RvY_00700.1</name>
    <name evidence="1" type="ORF">RvY_00700</name>
</gene>
<organism evidence="1 2">
    <name type="scientific">Ramazzottius varieornatus</name>
    <name type="common">Water bear</name>
    <name type="synonym">Tardigrade</name>
    <dbReference type="NCBI Taxonomy" id="947166"/>
    <lineage>
        <taxon>Eukaryota</taxon>
        <taxon>Metazoa</taxon>
        <taxon>Ecdysozoa</taxon>
        <taxon>Tardigrada</taxon>
        <taxon>Eutardigrada</taxon>
        <taxon>Parachela</taxon>
        <taxon>Hypsibioidea</taxon>
        <taxon>Ramazzottiidae</taxon>
        <taxon>Ramazzottius</taxon>
    </lineage>
</organism>
<dbReference type="EMBL" id="BDGG01000001">
    <property type="protein sequence ID" value="GAU87914.1"/>
    <property type="molecule type" value="Genomic_DNA"/>
</dbReference>
<sequence length="147" mass="16412">MEDRAAMSSEDLSAFYETLLTEFPSIEFIVDAFADHDQCGDHYLRHLEELGRCQFYRSRKVVNGMPGNRCVFLNPRTQVSKLVEDVLYAGSAGQKIILGSDAGLAWETSTEYQIALGIGADYFVAEGCSTQRQLNKLDEIIACETKT</sequence>
<keyword evidence="2" id="KW-1185">Reference proteome</keyword>
<name>A0A1D1UDP3_RAMVA</name>
<evidence type="ECO:0000313" key="1">
    <source>
        <dbReference type="EMBL" id="GAU87914.1"/>
    </source>
</evidence>
<dbReference type="Proteomes" id="UP000186922">
    <property type="component" value="Unassembled WGS sequence"/>
</dbReference>
<protein>
    <submittedName>
        <fullName evidence="1">Uncharacterized protein</fullName>
    </submittedName>
</protein>
<evidence type="ECO:0000313" key="2">
    <source>
        <dbReference type="Proteomes" id="UP000186922"/>
    </source>
</evidence>
<reference evidence="1 2" key="1">
    <citation type="journal article" date="2016" name="Nat. Commun.">
        <title>Extremotolerant tardigrade genome and improved radiotolerance of human cultured cells by tardigrade-unique protein.</title>
        <authorList>
            <person name="Hashimoto T."/>
            <person name="Horikawa D.D."/>
            <person name="Saito Y."/>
            <person name="Kuwahara H."/>
            <person name="Kozuka-Hata H."/>
            <person name="Shin-I T."/>
            <person name="Minakuchi Y."/>
            <person name="Ohishi K."/>
            <person name="Motoyama A."/>
            <person name="Aizu T."/>
            <person name="Enomoto A."/>
            <person name="Kondo K."/>
            <person name="Tanaka S."/>
            <person name="Hara Y."/>
            <person name="Koshikawa S."/>
            <person name="Sagara H."/>
            <person name="Miura T."/>
            <person name="Yokobori S."/>
            <person name="Miyagawa K."/>
            <person name="Suzuki Y."/>
            <person name="Kubo T."/>
            <person name="Oyama M."/>
            <person name="Kohara Y."/>
            <person name="Fujiyama A."/>
            <person name="Arakawa K."/>
            <person name="Katayama T."/>
            <person name="Toyoda A."/>
            <person name="Kunieda T."/>
        </authorList>
    </citation>
    <scope>NUCLEOTIDE SEQUENCE [LARGE SCALE GENOMIC DNA]</scope>
    <source>
        <strain evidence="1 2">YOKOZUNA-1</strain>
    </source>
</reference>